<dbReference type="GO" id="GO:0045275">
    <property type="term" value="C:respiratory chain complex III"/>
    <property type="evidence" value="ECO:0007669"/>
    <property type="project" value="InterPro"/>
</dbReference>
<accession>A0A342Y183</accession>
<evidence type="ECO:0000256" key="9">
    <source>
        <dbReference type="ARBA" id="ARBA00022723"/>
    </source>
</evidence>
<dbReference type="InterPro" id="IPR005797">
    <property type="entry name" value="Cyt_b/b6_N"/>
</dbReference>
<evidence type="ECO:0000313" key="23">
    <source>
        <dbReference type="EMBL" id="AOR39696.1"/>
    </source>
</evidence>
<feature type="transmembrane region" description="Helical" evidence="20">
    <location>
        <begin position="87"/>
        <end position="107"/>
    </location>
</feature>
<dbReference type="SUPFAM" id="SSF81342">
    <property type="entry name" value="Transmembrane di-heme cytochromes"/>
    <property type="match status" value="1"/>
</dbReference>
<feature type="transmembrane region" description="Helical" evidence="20">
    <location>
        <begin position="113"/>
        <end position="133"/>
    </location>
</feature>
<dbReference type="InterPro" id="IPR016174">
    <property type="entry name" value="Di-haem_cyt_TM"/>
</dbReference>
<dbReference type="InterPro" id="IPR005798">
    <property type="entry name" value="Cyt_b/b6_C"/>
</dbReference>
<keyword evidence="15 20" id="KW-0496">Mitochondrion</keyword>
<keyword evidence="12 20" id="KW-1133">Transmembrane helix</keyword>
<dbReference type="GO" id="GO:0006122">
    <property type="term" value="P:mitochondrial electron transport, ubiquinol to cytochrome c"/>
    <property type="evidence" value="ECO:0007669"/>
    <property type="project" value="TreeGrafter"/>
</dbReference>
<dbReference type="PIRSF" id="PIRSF038885">
    <property type="entry name" value="COB"/>
    <property type="match status" value="1"/>
</dbReference>
<dbReference type="RefSeq" id="YP_009306890.1">
    <property type="nucleotide sequence ID" value="NC_031380.1"/>
</dbReference>
<evidence type="ECO:0000259" key="22">
    <source>
        <dbReference type="PROSITE" id="PS51003"/>
    </source>
</evidence>
<feature type="domain" description="Cytochrome b/b6 C-terminal region profile" evidence="22">
    <location>
        <begin position="210"/>
        <end position="378"/>
    </location>
</feature>
<keyword evidence="11 20" id="KW-0249">Electron transport</keyword>
<keyword evidence="8 20" id="KW-0812">Transmembrane</keyword>
<evidence type="ECO:0000256" key="3">
    <source>
        <dbReference type="ARBA" id="ARBA00011660"/>
    </source>
</evidence>
<dbReference type="InterPro" id="IPR048260">
    <property type="entry name" value="Cytochrome_b_C_euk/bac"/>
</dbReference>
<keyword evidence="9 19" id="KW-0479">Metal-binding</keyword>
<evidence type="ECO:0000256" key="2">
    <source>
        <dbReference type="ARBA" id="ARBA00004448"/>
    </source>
</evidence>
<feature type="transmembrane region" description="Helical" evidence="20">
    <location>
        <begin position="288"/>
        <end position="308"/>
    </location>
</feature>
<gene>
    <name evidence="23" type="primary">CYTB</name>
</gene>
<evidence type="ECO:0000256" key="10">
    <source>
        <dbReference type="ARBA" id="ARBA00022792"/>
    </source>
</evidence>
<evidence type="ECO:0000256" key="19">
    <source>
        <dbReference type="PIRSR" id="PIRSR038885-2"/>
    </source>
</evidence>
<dbReference type="Pfam" id="PF00032">
    <property type="entry name" value="Cytochrom_B_C"/>
    <property type="match status" value="1"/>
</dbReference>
<sequence length="378" mass="42278">MASLRKKHPLLKIANDALIDLPAPSNISAWWNFGSLLLLCLIMQILTGLFLAMHYTSDISTAFSSVAHICRDVNYGWIIRNMHANGASFFFICIYLHIGRGLYYGSYLYKETWNIGVVLLLLVMMTAFVGYVLPWGQMSFWGATVITNLLSAVPYMGDALVQWIWGGFSVDNATLTRFFAFHFLFPFVIVAATLLHALFLHETGSNNPAGLNSDSDKISFHPYFSYKDLLGFMILLTALASLALFSPNLLGDPENFTPANPLVTPPHIKPEWYFLFAYAILRSIPNKLGGVLALLFSILVLMLVPLLHTSKQQGSTFRPLTQFLFWALVADVMILTWIGGMPVEHPFIIIGQIASVLYFMLFLILNPLAGLVENKLLN</sequence>
<evidence type="ECO:0000256" key="15">
    <source>
        <dbReference type="ARBA" id="ARBA00023128"/>
    </source>
</evidence>
<evidence type="ECO:0000256" key="5">
    <source>
        <dbReference type="ARBA" id="ARBA00022448"/>
    </source>
</evidence>
<comment type="cofactor">
    <cofactor evidence="20">
        <name>heme b</name>
        <dbReference type="ChEBI" id="CHEBI:60344"/>
    </cofactor>
    <text evidence="20">Binds 2 heme groups non-covalently.</text>
</comment>
<feature type="domain" description="Cytochrome b/b6 N-terminal region profile" evidence="21">
    <location>
        <begin position="1"/>
        <end position="209"/>
    </location>
</feature>
<dbReference type="GO" id="GO:0016491">
    <property type="term" value="F:oxidoreductase activity"/>
    <property type="evidence" value="ECO:0007669"/>
    <property type="project" value="UniProtKB-UniRule"/>
</dbReference>
<comment type="subcellular location">
    <subcellularLocation>
        <location evidence="2">Mitochondrion inner membrane</location>
        <topology evidence="2">Multi-pass membrane protein</topology>
    </subcellularLocation>
</comment>
<evidence type="ECO:0000256" key="7">
    <source>
        <dbReference type="ARBA" id="ARBA00022660"/>
    </source>
</evidence>
<feature type="binding site" description="axial binding residue" evidence="19">
    <location>
        <position position="97"/>
    </location>
    <ligand>
        <name>heme b</name>
        <dbReference type="ChEBI" id="CHEBI:60344"/>
        <label>b566</label>
    </ligand>
    <ligandPart>
        <name>Fe</name>
        <dbReference type="ChEBI" id="CHEBI:18248"/>
    </ligandPart>
</feature>
<evidence type="ECO:0000256" key="16">
    <source>
        <dbReference type="ARBA" id="ARBA00023136"/>
    </source>
</evidence>
<dbReference type="InterPro" id="IPR036150">
    <property type="entry name" value="Cyt_b/b6_C_sf"/>
</dbReference>
<feature type="transmembrane region" description="Helical" evidence="20">
    <location>
        <begin position="178"/>
        <end position="200"/>
    </location>
</feature>
<organism evidence="23">
    <name type="scientific">Psalidodon paranae</name>
    <dbReference type="NCBI Taxonomy" id="1123824"/>
    <lineage>
        <taxon>Eukaryota</taxon>
        <taxon>Metazoa</taxon>
        <taxon>Chordata</taxon>
        <taxon>Craniata</taxon>
        <taxon>Vertebrata</taxon>
        <taxon>Euteleostomi</taxon>
        <taxon>Actinopterygii</taxon>
        <taxon>Neopterygii</taxon>
        <taxon>Teleostei</taxon>
        <taxon>Ostariophysi</taxon>
        <taxon>Characiformes</taxon>
        <taxon>Characoidei</taxon>
        <taxon>Acestrorhamphidae</taxon>
        <taxon>Acestrorhamphidae polyphyletic genera</taxon>
        <taxon>Psalidodon</taxon>
    </lineage>
</organism>
<keyword evidence="10" id="KW-0999">Mitochondrion inner membrane</keyword>
<dbReference type="EMBL" id="KX609386">
    <property type="protein sequence ID" value="AOR39696.1"/>
    <property type="molecule type" value="Genomic_DNA"/>
</dbReference>
<dbReference type="PROSITE" id="PS51003">
    <property type="entry name" value="CYTB_CTER"/>
    <property type="match status" value="1"/>
</dbReference>
<protein>
    <recommendedName>
        <fullName evidence="4 20">Cytochrome b</fullName>
    </recommendedName>
</protein>
<dbReference type="InterPro" id="IPR027387">
    <property type="entry name" value="Cytb/b6-like_sf"/>
</dbReference>
<comment type="function">
    <text evidence="1 20">Component of the ubiquinol-cytochrome c reductase complex (complex III or cytochrome b-c1 complex) that is part of the mitochondrial respiratory chain. The b-c1 complex mediates electron transfer from ubiquinol to cytochrome c. Contributes to the generation of a proton gradient across the mitochondrial membrane that is then used for ATP synthesis.</text>
</comment>
<dbReference type="InterPro" id="IPR048259">
    <property type="entry name" value="Cytochrome_b_N_euk/bac"/>
</dbReference>
<feature type="binding site" evidence="18">
    <location>
        <position position="201"/>
    </location>
    <ligand>
        <name>a ubiquinone</name>
        <dbReference type="ChEBI" id="CHEBI:16389"/>
    </ligand>
</feature>
<evidence type="ECO:0000256" key="18">
    <source>
        <dbReference type="PIRSR" id="PIRSR038885-1"/>
    </source>
</evidence>
<evidence type="ECO:0000256" key="14">
    <source>
        <dbReference type="ARBA" id="ARBA00023075"/>
    </source>
</evidence>
<feature type="transmembrane region" description="Helical" evidence="20">
    <location>
        <begin position="320"/>
        <end position="340"/>
    </location>
</feature>
<dbReference type="Pfam" id="PF00033">
    <property type="entry name" value="Cytochrome_B"/>
    <property type="match status" value="1"/>
</dbReference>
<feature type="binding site" description="axial binding residue" evidence="19">
    <location>
        <position position="182"/>
    </location>
    <ligand>
        <name>heme b</name>
        <dbReference type="ChEBI" id="CHEBI:60344"/>
        <label>b562</label>
    </ligand>
    <ligandPart>
        <name>Fe</name>
        <dbReference type="ChEBI" id="CHEBI:18248"/>
    </ligandPart>
</feature>
<keyword evidence="13 19" id="KW-0408">Iron</keyword>
<keyword evidence="5 20" id="KW-0813">Transport</keyword>
<feature type="transmembrane region" description="Helical" evidence="20">
    <location>
        <begin position="229"/>
        <end position="250"/>
    </location>
</feature>
<keyword evidence="6 19" id="KW-0349">Heme</keyword>
<dbReference type="CDD" id="cd00290">
    <property type="entry name" value="cytochrome_b_C"/>
    <property type="match status" value="1"/>
</dbReference>
<evidence type="ECO:0000256" key="8">
    <source>
        <dbReference type="ARBA" id="ARBA00022692"/>
    </source>
</evidence>
<comment type="subunit">
    <text evidence="3">The cytochrome bc1 complex contains 3 respiratory subunits (MT-CYB, CYC1 and UQCRFS1), 2 core proteins (UQCRC1 and UQCRC2) and probably 6 low-molecular weight proteins.</text>
</comment>
<evidence type="ECO:0000256" key="4">
    <source>
        <dbReference type="ARBA" id="ARBA00013531"/>
    </source>
</evidence>
<dbReference type="SUPFAM" id="SSF81648">
    <property type="entry name" value="a domain/subunit of cytochrome bc1 complex (Ubiquinol-cytochrome c reductase)"/>
    <property type="match status" value="1"/>
</dbReference>
<feature type="binding site" description="axial binding residue" evidence="19">
    <location>
        <position position="196"/>
    </location>
    <ligand>
        <name>heme b</name>
        <dbReference type="ChEBI" id="CHEBI:60344"/>
        <label>b566</label>
    </ligand>
    <ligandPart>
        <name>Fe</name>
        <dbReference type="ChEBI" id="CHEBI:18248"/>
    </ligandPart>
</feature>
<comment type="cofactor">
    <cofactor evidence="19">
        <name>heme</name>
        <dbReference type="ChEBI" id="CHEBI:30413"/>
    </cofactor>
    <text evidence="19">Binds 2 heme groups non-covalently.</text>
</comment>
<feature type="transmembrane region" description="Helical" evidence="20">
    <location>
        <begin position="145"/>
        <end position="166"/>
    </location>
</feature>
<dbReference type="GO" id="GO:0008121">
    <property type="term" value="F:quinol-cytochrome-c reductase activity"/>
    <property type="evidence" value="ECO:0007669"/>
    <property type="project" value="InterPro"/>
</dbReference>
<feature type="transmembrane region" description="Helical" evidence="20">
    <location>
        <begin position="30"/>
        <end position="52"/>
    </location>
</feature>
<keyword evidence="14" id="KW-0830">Ubiquinone</keyword>
<dbReference type="GeneID" id="29289718"/>
<evidence type="ECO:0000256" key="13">
    <source>
        <dbReference type="ARBA" id="ARBA00023004"/>
    </source>
</evidence>
<evidence type="ECO:0000256" key="17">
    <source>
        <dbReference type="ARBA" id="ARBA00061233"/>
    </source>
</evidence>
<dbReference type="PANTHER" id="PTHR19271:SF16">
    <property type="entry name" value="CYTOCHROME B"/>
    <property type="match status" value="1"/>
</dbReference>
<keyword evidence="7 20" id="KW-0679">Respiratory chain</keyword>
<dbReference type="CDD" id="cd00284">
    <property type="entry name" value="Cytochrome_b_N"/>
    <property type="match status" value="1"/>
</dbReference>
<dbReference type="PANTHER" id="PTHR19271">
    <property type="entry name" value="CYTOCHROME B"/>
    <property type="match status" value="1"/>
</dbReference>
<evidence type="ECO:0000259" key="21">
    <source>
        <dbReference type="PROSITE" id="PS51002"/>
    </source>
</evidence>
<evidence type="ECO:0000256" key="11">
    <source>
        <dbReference type="ARBA" id="ARBA00022982"/>
    </source>
</evidence>
<evidence type="ECO:0000256" key="12">
    <source>
        <dbReference type="ARBA" id="ARBA00022989"/>
    </source>
</evidence>
<dbReference type="CTD" id="4519"/>
<dbReference type="AlphaFoldDB" id="A0A342Y183"/>
<dbReference type="GO" id="GO:0005743">
    <property type="term" value="C:mitochondrial inner membrane"/>
    <property type="evidence" value="ECO:0007669"/>
    <property type="project" value="UniProtKB-SubCell"/>
</dbReference>
<keyword evidence="16 20" id="KW-0472">Membrane</keyword>
<geneLocation type="mitochondrion" evidence="23"/>
<feature type="binding site" description="axial binding residue" evidence="19">
    <location>
        <position position="83"/>
    </location>
    <ligand>
        <name>heme b</name>
        <dbReference type="ChEBI" id="CHEBI:60344"/>
        <label>b562</label>
    </ligand>
    <ligandPart>
        <name>Fe</name>
        <dbReference type="ChEBI" id="CHEBI:18248"/>
    </ligandPart>
</feature>
<dbReference type="FunFam" id="1.20.810.10:FF:000002">
    <property type="entry name" value="Cytochrome b"/>
    <property type="match status" value="1"/>
</dbReference>
<dbReference type="InterPro" id="IPR030689">
    <property type="entry name" value="Cytochrome_b"/>
</dbReference>
<comment type="similarity">
    <text evidence="17 20">Belongs to the cytochrome b family.</text>
</comment>
<evidence type="ECO:0000256" key="6">
    <source>
        <dbReference type="ARBA" id="ARBA00022617"/>
    </source>
</evidence>
<dbReference type="PROSITE" id="PS51002">
    <property type="entry name" value="CYTB_NTER"/>
    <property type="match status" value="1"/>
</dbReference>
<feature type="transmembrane region" description="Helical" evidence="20">
    <location>
        <begin position="346"/>
        <end position="365"/>
    </location>
</feature>
<name>A0A342Y183_9TELE</name>
<evidence type="ECO:0000256" key="20">
    <source>
        <dbReference type="RuleBase" id="RU362117"/>
    </source>
</evidence>
<reference evidence="23" key="1">
    <citation type="journal article" date="2016" name="Mitochondrial DNA Part B Resour">
        <title>The complete mitochondrial genome sequence of Astyanax paranae(Teleostei: characiformes).</title>
        <authorList>
            <person name="Silva D.M.Z.A."/>
            <person name="Utsunomia R."/>
            <person name="Ruiz-Ruano F.J."/>
            <person name="Oliveira C."/>
            <person name="Foresti F."/>
        </authorList>
    </citation>
    <scope>NUCLEOTIDE SEQUENCE</scope>
</reference>
<proteinExistence type="inferred from homology"/>
<dbReference type="GO" id="GO:0046872">
    <property type="term" value="F:metal ion binding"/>
    <property type="evidence" value="ECO:0007669"/>
    <property type="project" value="UniProtKB-UniRule"/>
</dbReference>
<evidence type="ECO:0000256" key="1">
    <source>
        <dbReference type="ARBA" id="ARBA00002566"/>
    </source>
</evidence>
<dbReference type="Gene3D" id="1.20.810.10">
    <property type="entry name" value="Cytochrome Bc1 Complex, Chain C"/>
    <property type="match status" value="1"/>
</dbReference>